<dbReference type="Gene3D" id="3.30.429.10">
    <property type="entry name" value="Macrophage Migration Inhibitory Factor"/>
    <property type="match status" value="1"/>
</dbReference>
<reference evidence="6" key="1">
    <citation type="journal article" date="2019" name="Int. J. Syst. Evol. Microbiol.">
        <title>The Global Catalogue of Microorganisms (GCM) 10K type strain sequencing project: providing services to taxonomists for standard genome sequencing and annotation.</title>
        <authorList>
            <consortium name="The Broad Institute Genomics Platform"/>
            <consortium name="The Broad Institute Genome Sequencing Center for Infectious Disease"/>
            <person name="Wu L."/>
            <person name="Ma J."/>
        </authorList>
    </citation>
    <scope>NUCLEOTIDE SEQUENCE [LARGE SCALE GENOMIC DNA]</scope>
    <source>
        <strain evidence="6">KCTC 52165</strain>
    </source>
</reference>
<evidence type="ECO:0000256" key="1">
    <source>
        <dbReference type="ARBA" id="ARBA00006723"/>
    </source>
</evidence>
<dbReference type="RefSeq" id="WP_378219099.1">
    <property type="nucleotide sequence ID" value="NZ_JBHRTK010000004.1"/>
</dbReference>
<keyword evidence="6" id="KW-1185">Reference proteome</keyword>
<dbReference type="InterPro" id="IPR018191">
    <property type="entry name" value="4-OT"/>
</dbReference>
<evidence type="ECO:0000259" key="4">
    <source>
        <dbReference type="Pfam" id="PF01361"/>
    </source>
</evidence>
<evidence type="ECO:0000256" key="3">
    <source>
        <dbReference type="RuleBase" id="RU362032"/>
    </source>
</evidence>
<dbReference type="PANTHER" id="PTHR35530">
    <property type="entry name" value="TAUTOMERASE-RELATED"/>
    <property type="match status" value="1"/>
</dbReference>
<dbReference type="NCBIfam" id="NF002571">
    <property type="entry name" value="PRK02220.1"/>
    <property type="match status" value="1"/>
</dbReference>
<comment type="caution">
    <text evidence="5">The sequence shown here is derived from an EMBL/GenBank/DDBJ whole genome shotgun (WGS) entry which is preliminary data.</text>
</comment>
<organism evidence="5 6">
    <name type="scientific">Aquamicrobium soli</name>
    <dbReference type="NCBI Taxonomy" id="1811518"/>
    <lineage>
        <taxon>Bacteria</taxon>
        <taxon>Pseudomonadati</taxon>
        <taxon>Pseudomonadota</taxon>
        <taxon>Alphaproteobacteria</taxon>
        <taxon>Hyphomicrobiales</taxon>
        <taxon>Phyllobacteriaceae</taxon>
        <taxon>Aquamicrobium</taxon>
    </lineage>
</organism>
<dbReference type="Proteomes" id="UP001595583">
    <property type="component" value="Unassembled WGS sequence"/>
</dbReference>
<dbReference type="EC" id="5.3.2.-" evidence="3"/>
<keyword evidence="2 3" id="KW-0413">Isomerase</keyword>
<dbReference type="EMBL" id="JBHRTK010000004">
    <property type="protein sequence ID" value="MFC3205546.1"/>
    <property type="molecule type" value="Genomic_DNA"/>
</dbReference>
<dbReference type="InterPro" id="IPR014347">
    <property type="entry name" value="Tautomerase/MIF_sf"/>
</dbReference>
<comment type="similarity">
    <text evidence="1 3">Belongs to the 4-oxalocrotonate tautomerase family.</text>
</comment>
<evidence type="ECO:0000313" key="5">
    <source>
        <dbReference type="EMBL" id="MFC3205546.1"/>
    </source>
</evidence>
<gene>
    <name evidence="5" type="ORF">ACFOHJ_04920</name>
</gene>
<dbReference type="SUPFAM" id="SSF55331">
    <property type="entry name" value="Tautomerase/MIF"/>
    <property type="match status" value="1"/>
</dbReference>
<evidence type="ECO:0000313" key="6">
    <source>
        <dbReference type="Proteomes" id="UP001595583"/>
    </source>
</evidence>
<dbReference type="PANTHER" id="PTHR35530:SF1">
    <property type="entry name" value="2-HYDROXYMUCONATE TAUTOMERASE"/>
    <property type="match status" value="1"/>
</dbReference>
<sequence length="61" mass="6544">MPVVRISLISGRTNEQKAKVAAAVTQAMVDHAGSTAEHVNVIFDEQPRNNWAISGKLLSEG</sequence>
<dbReference type="NCBIfam" id="TIGR00013">
    <property type="entry name" value="taut"/>
    <property type="match status" value="1"/>
</dbReference>
<name>A0ABV7K6A3_9HYPH</name>
<accession>A0ABV7K6A3</accession>
<proteinExistence type="inferred from homology"/>
<dbReference type="InterPro" id="IPR004370">
    <property type="entry name" value="4-OT-like_dom"/>
</dbReference>
<feature type="domain" description="4-oxalocrotonate tautomerase-like" evidence="4">
    <location>
        <begin position="2"/>
        <end position="59"/>
    </location>
</feature>
<dbReference type="Pfam" id="PF01361">
    <property type="entry name" value="Tautomerase"/>
    <property type="match status" value="1"/>
</dbReference>
<protein>
    <recommendedName>
        <fullName evidence="3">Tautomerase</fullName>
        <ecNumber evidence="3">5.3.2.-</ecNumber>
    </recommendedName>
</protein>
<evidence type="ECO:0000256" key="2">
    <source>
        <dbReference type="ARBA" id="ARBA00023235"/>
    </source>
</evidence>
<dbReference type="GO" id="GO:0016853">
    <property type="term" value="F:isomerase activity"/>
    <property type="evidence" value="ECO:0007669"/>
    <property type="project" value="UniProtKB-KW"/>
</dbReference>